<dbReference type="EMBL" id="CP024899">
    <property type="protein sequence ID" value="ATX66891.1"/>
    <property type="molecule type" value="Genomic_DNA"/>
</dbReference>
<dbReference type="AlphaFoldDB" id="A0A2K8KBR7"/>
<dbReference type="Proteomes" id="UP000228948">
    <property type="component" value="Chromosome"/>
</dbReference>
<reference evidence="2 3" key="1">
    <citation type="submission" date="2017-11" db="EMBL/GenBank/DDBJ databases">
        <title>Revised Sequence and Annotation of the Rhodobaca barguzinensis strain alga05 Genome.</title>
        <authorList>
            <person name="Kopejtka K."/>
            <person name="Tomasch J.M."/>
            <person name="Bunk B."/>
            <person name="Koblizek M."/>
        </authorList>
    </citation>
    <scope>NUCLEOTIDE SEQUENCE [LARGE SCALE GENOMIC DNA]</scope>
    <source>
        <strain evidence="3">alga05</strain>
    </source>
</reference>
<evidence type="ECO:0000313" key="3">
    <source>
        <dbReference type="Proteomes" id="UP000228948"/>
    </source>
</evidence>
<evidence type="ECO:0000259" key="1">
    <source>
        <dbReference type="Pfam" id="PF13403"/>
    </source>
</evidence>
<proteinExistence type="predicted"/>
<dbReference type="KEGG" id="rbg:BG454_14555"/>
<name>A0A2K8KBR7_9RHOB</name>
<sequence>MISLDPSVHQFVARIGSIFKETSPAPFYEALRPNTVDDVLLESGLLAGTLVANQNGWVPADQIGPGDLVLTFDNGMQPVAANQSVTLKRADLSTKKAFTMFVPKGALGNRVDMNILPMQEVIVESDRAEALYGDPFVLMPCHLLDGYKGIHMQQFDTDLQFSVLLFENEQIIHTNGGMLALGQMLPHVRSMSDGMAQSNAIYPRLTYAELLYLAEWRPQASERHPAFAAQSLEDTWLELNTKLET</sequence>
<dbReference type="OrthoDB" id="7685535at2"/>
<protein>
    <recommendedName>
        <fullName evidence="1">Hedgehog/Intein (Hint) domain-containing protein</fullName>
    </recommendedName>
</protein>
<feature type="domain" description="Hedgehog/Intein (Hint)" evidence="1">
    <location>
        <begin position="45"/>
        <end position="176"/>
    </location>
</feature>
<gene>
    <name evidence="2" type="ORF">BG454_14555</name>
</gene>
<dbReference type="STRING" id="441209.GCA_001870665_02693"/>
<dbReference type="Pfam" id="PF13403">
    <property type="entry name" value="Hint_2"/>
    <property type="match status" value="1"/>
</dbReference>
<dbReference type="RefSeq" id="WP_071481354.1">
    <property type="nucleotide sequence ID" value="NZ_CP024899.1"/>
</dbReference>
<dbReference type="InterPro" id="IPR028992">
    <property type="entry name" value="Hedgehog/Intein_dom"/>
</dbReference>
<evidence type="ECO:0000313" key="2">
    <source>
        <dbReference type="EMBL" id="ATX66891.1"/>
    </source>
</evidence>
<organism evidence="2 3">
    <name type="scientific">Roseinatronobacter bogoriensis subsp. barguzinensis</name>
    <dbReference type="NCBI Taxonomy" id="441209"/>
    <lineage>
        <taxon>Bacteria</taxon>
        <taxon>Pseudomonadati</taxon>
        <taxon>Pseudomonadota</taxon>
        <taxon>Alphaproteobacteria</taxon>
        <taxon>Rhodobacterales</taxon>
        <taxon>Paracoccaceae</taxon>
        <taxon>Roseinatronobacter</taxon>
    </lineage>
</organism>
<keyword evidence="3" id="KW-1185">Reference proteome</keyword>
<accession>A0A2K8KBR7</accession>